<dbReference type="KEGG" id="amob:HG15A2_03410"/>
<dbReference type="Proteomes" id="UP000319852">
    <property type="component" value="Chromosome"/>
</dbReference>
<accession>A0A517MQD5</accession>
<dbReference type="EMBL" id="CP036263">
    <property type="protein sequence ID" value="QDS97082.1"/>
    <property type="molecule type" value="Genomic_DNA"/>
</dbReference>
<name>A0A517MQD5_9BACT</name>
<dbReference type="OrthoDB" id="9852889at2"/>
<feature type="region of interest" description="Disordered" evidence="1">
    <location>
        <begin position="44"/>
        <end position="67"/>
    </location>
</feature>
<evidence type="ECO:0000313" key="2">
    <source>
        <dbReference type="EMBL" id="QDS97082.1"/>
    </source>
</evidence>
<gene>
    <name evidence="2" type="ORF">HG15A2_03410</name>
</gene>
<reference evidence="2 3" key="1">
    <citation type="submission" date="2019-02" db="EMBL/GenBank/DDBJ databases">
        <title>Deep-cultivation of Planctomycetes and their phenomic and genomic characterization uncovers novel biology.</title>
        <authorList>
            <person name="Wiegand S."/>
            <person name="Jogler M."/>
            <person name="Boedeker C."/>
            <person name="Pinto D."/>
            <person name="Vollmers J."/>
            <person name="Rivas-Marin E."/>
            <person name="Kohn T."/>
            <person name="Peeters S.H."/>
            <person name="Heuer A."/>
            <person name="Rast P."/>
            <person name="Oberbeckmann S."/>
            <person name="Bunk B."/>
            <person name="Jeske O."/>
            <person name="Meyerdierks A."/>
            <person name="Storesund J.E."/>
            <person name="Kallscheuer N."/>
            <person name="Luecker S."/>
            <person name="Lage O.M."/>
            <person name="Pohl T."/>
            <person name="Merkel B.J."/>
            <person name="Hornburger P."/>
            <person name="Mueller R.-W."/>
            <person name="Bruemmer F."/>
            <person name="Labrenz M."/>
            <person name="Spormann A.M."/>
            <person name="Op den Camp H."/>
            <person name="Overmann J."/>
            <person name="Amann R."/>
            <person name="Jetten M.S.M."/>
            <person name="Mascher T."/>
            <person name="Medema M.H."/>
            <person name="Devos D.P."/>
            <person name="Kaster A.-K."/>
            <person name="Ovreas L."/>
            <person name="Rohde M."/>
            <person name="Galperin M.Y."/>
            <person name="Jogler C."/>
        </authorList>
    </citation>
    <scope>NUCLEOTIDE SEQUENCE [LARGE SCALE GENOMIC DNA]</scope>
    <source>
        <strain evidence="2 3">HG15A2</strain>
    </source>
</reference>
<dbReference type="AlphaFoldDB" id="A0A517MQD5"/>
<proteinExistence type="predicted"/>
<organism evidence="2 3">
    <name type="scientific">Adhaeretor mobilis</name>
    <dbReference type="NCBI Taxonomy" id="1930276"/>
    <lineage>
        <taxon>Bacteria</taxon>
        <taxon>Pseudomonadati</taxon>
        <taxon>Planctomycetota</taxon>
        <taxon>Planctomycetia</taxon>
        <taxon>Pirellulales</taxon>
        <taxon>Lacipirellulaceae</taxon>
        <taxon>Adhaeretor</taxon>
    </lineage>
</organism>
<evidence type="ECO:0000313" key="3">
    <source>
        <dbReference type="Proteomes" id="UP000319852"/>
    </source>
</evidence>
<dbReference type="RefSeq" id="WP_145057185.1">
    <property type="nucleotide sequence ID" value="NZ_CP036263.1"/>
</dbReference>
<sequence length="149" mass="16126">MSTAVAEIRDKLRAIRDLCLADTKDLRTQLAEAEQELEQVDTALAAIGEKPSRRKKRKPAATSERRPCATKAEVLAVIHEILGENGSMPAVGLKKLAGEKLRERGKSLSMFAALFAKCLGDPSLVEKTAGSLSLTAAPRTEPKERKVGF</sequence>
<evidence type="ECO:0000256" key="1">
    <source>
        <dbReference type="SAM" id="MobiDB-lite"/>
    </source>
</evidence>
<keyword evidence="3" id="KW-1185">Reference proteome</keyword>
<protein>
    <submittedName>
        <fullName evidence="2">Uncharacterized protein</fullName>
    </submittedName>
</protein>